<evidence type="ECO:0000256" key="1">
    <source>
        <dbReference type="SAM" id="Phobius"/>
    </source>
</evidence>
<keyword evidence="1" id="KW-0812">Transmembrane</keyword>
<gene>
    <name evidence="2" type="ORF">NCTC11544_01337</name>
</gene>
<reference evidence="2 3" key="1">
    <citation type="submission" date="2018-06" db="EMBL/GenBank/DDBJ databases">
        <authorList>
            <consortium name="Pathogen Informatics"/>
            <person name="Doyle S."/>
        </authorList>
    </citation>
    <scope>NUCLEOTIDE SEQUENCE [LARGE SCALE GENOMIC DNA]</scope>
    <source>
        <strain evidence="2 3">NCTC11544</strain>
    </source>
</reference>
<protein>
    <submittedName>
        <fullName evidence="2">Uncharacterized protein</fullName>
    </submittedName>
</protein>
<name>A0A2X2HLT6_9GAMM</name>
<accession>A0A2X2HLT6</accession>
<sequence length="31" mass="3571">MLGGTQGDKLLTLIWLCFIFILNEIIDFLVM</sequence>
<organism evidence="2 3">
    <name type="scientific">Serratia quinivorans</name>
    <dbReference type="NCBI Taxonomy" id="137545"/>
    <lineage>
        <taxon>Bacteria</taxon>
        <taxon>Pseudomonadati</taxon>
        <taxon>Pseudomonadota</taxon>
        <taxon>Gammaproteobacteria</taxon>
        <taxon>Enterobacterales</taxon>
        <taxon>Yersiniaceae</taxon>
        <taxon>Serratia</taxon>
    </lineage>
</organism>
<dbReference type="EMBL" id="UGYN01000002">
    <property type="protein sequence ID" value="SUI52510.1"/>
    <property type="molecule type" value="Genomic_DNA"/>
</dbReference>
<feature type="transmembrane region" description="Helical" evidence="1">
    <location>
        <begin position="12"/>
        <end position="30"/>
    </location>
</feature>
<keyword evidence="1" id="KW-1133">Transmembrane helix</keyword>
<evidence type="ECO:0000313" key="2">
    <source>
        <dbReference type="EMBL" id="SUI52510.1"/>
    </source>
</evidence>
<dbReference type="Proteomes" id="UP000255529">
    <property type="component" value="Unassembled WGS sequence"/>
</dbReference>
<keyword evidence="1" id="KW-0472">Membrane</keyword>
<dbReference type="AlphaFoldDB" id="A0A2X2HLT6"/>
<evidence type="ECO:0000313" key="3">
    <source>
        <dbReference type="Proteomes" id="UP000255529"/>
    </source>
</evidence>
<proteinExistence type="predicted"/>